<organism evidence="3 4">
    <name type="scientific">Angomonas deanei</name>
    <dbReference type="NCBI Taxonomy" id="59799"/>
    <lineage>
        <taxon>Eukaryota</taxon>
        <taxon>Discoba</taxon>
        <taxon>Euglenozoa</taxon>
        <taxon>Kinetoplastea</taxon>
        <taxon>Metakinetoplastina</taxon>
        <taxon>Trypanosomatida</taxon>
        <taxon>Trypanosomatidae</taxon>
        <taxon>Strigomonadinae</taxon>
        <taxon>Angomonas</taxon>
    </lineage>
</organism>
<feature type="domain" description="Flagellar attachment zone protein 1 conserved" evidence="2">
    <location>
        <begin position="90"/>
        <end position="177"/>
    </location>
</feature>
<feature type="compositionally biased region" description="Acidic residues" evidence="1">
    <location>
        <begin position="440"/>
        <end position="453"/>
    </location>
</feature>
<evidence type="ECO:0000256" key="1">
    <source>
        <dbReference type="SAM" id="MobiDB-lite"/>
    </source>
</evidence>
<feature type="compositionally biased region" description="Basic and acidic residues" evidence="1">
    <location>
        <begin position="585"/>
        <end position="600"/>
    </location>
</feature>
<feature type="region of interest" description="Disordered" evidence="1">
    <location>
        <begin position="293"/>
        <end position="453"/>
    </location>
</feature>
<evidence type="ECO:0000259" key="2">
    <source>
        <dbReference type="Pfam" id="PF23398"/>
    </source>
</evidence>
<accession>A0A7G2CAU7</accession>
<proteinExistence type="predicted"/>
<evidence type="ECO:0000313" key="3">
    <source>
        <dbReference type="EMBL" id="CAD2216024.1"/>
    </source>
</evidence>
<dbReference type="InterPro" id="IPR056614">
    <property type="entry name" value="FAZ1_cons"/>
</dbReference>
<dbReference type="PANTHER" id="PTHR36685">
    <property type="match status" value="1"/>
</dbReference>
<feature type="compositionally biased region" description="Basic and acidic residues" evidence="1">
    <location>
        <begin position="304"/>
        <end position="317"/>
    </location>
</feature>
<dbReference type="PANTHER" id="PTHR36685:SF1">
    <property type="match status" value="1"/>
</dbReference>
<feature type="region of interest" description="Disordered" evidence="1">
    <location>
        <begin position="1"/>
        <end position="89"/>
    </location>
</feature>
<feature type="compositionally biased region" description="Basic and acidic residues" evidence="1">
    <location>
        <begin position="336"/>
        <end position="350"/>
    </location>
</feature>
<dbReference type="Pfam" id="PF23398">
    <property type="entry name" value="FAZ1_cons"/>
    <property type="match status" value="2"/>
</dbReference>
<feature type="compositionally biased region" description="Acidic residues" evidence="1">
    <location>
        <begin position="730"/>
        <end position="742"/>
    </location>
</feature>
<keyword evidence="4" id="KW-1185">Reference proteome</keyword>
<dbReference type="EMBL" id="LR877150">
    <property type="protein sequence ID" value="CAD2216024.1"/>
    <property type="molecule type" value="Genomic_DNA"/>
</dbReference>
<feature type="compositionally biased region" description="Acidic residues" evidence="1">
    <location>
        <begin position="352"/>
        <end position="364"/>
    </location>
</feature>
<feature type="compositionally biased region" description="Basic and acidic residues" evidence="1">
    <location>
        <begin position="221"/>
        <end position="236"/>
    </location>
</feature>
<feature type="region of interest" description="Disordered" evidence="1">
    <location>
        <begin position="642"/>
        <end position="742"/>
    </location>
</feature>
<gene>
    <name evidence="3" type="ORF">ADEAN_000348200</name>
</gene>
<feature type="region of interest" description="Disordered" evidence="1">
    <location>
        <begin position="214"/>
        <end position="263"/>
    </location>
</feature>
<reference evidence="3 4" key="1">
    <citation type="submission" date="2020-08" db="EMBL/GenBank/DDBJ databases">
        <authorList>
            <person name="Newling K."/>
            <person name="Davey J."/>
            <person name="Forrester S."/>
        </authorList>
    </citation>
    <scope>NUCLEOTIDE SEQUENCE [LARGE SCALE GENOMIC DNA]</scope>
    <source>
        <strain evidence="4">Crithidia deanei Carvalho (ATCC PRA-265)</strain>
    </source>
</reference>
<feature type="compositionally biased region" description="Basic and acidic residues" evidence="1">
    <location>
        <begin position="31"/>
        <end position="46"/>
    </location>
</feature>
<feature type="compositionally biased region" description="Polar residues" evidence="1">
    <location>
        <begin position="642"/>
        <end position="654"/>
    </location>
</feature>
<protein>
    <recommendedName>
        <fullName evidence="2">Flagellar attachment zone protein 1 conserved domain-containing protein</fullName>
    </recommendedName>
</protein>
<feature type="compositionally biased region" description="Acidic residues" evidence="1">
    <location>
        <begin position="76"/>
        <end position="89"/>
    </location>
</feature>
<feature type="region of interest" description="Disordered" evidence="1">
    <location>
        <begin position="578"/>
        <end position="623"/>
    </location>
</feature>
<name>A0A7G2CAU7_9TRYP</name>
<dbReference type="Proteomes" id="UP000515908">
    <property type="component" value="Chromosome 06"/>
</dbReference>
<dbReference type="VEuPathDB" id="TriTrypDB:ADEAN_000348200"/>
<evidence type="ECO:0000313" key="4">
    <source>
        <dbReference type="Proteomes" id="UP000515908"/>
    </source>
</evidence>
<feature type="compositionally biased region" description="Basic and acidic residues" evidence="1">
    <location>
        <begin position="395"/>
        <end position="410"/>
    </location>
</feature>
<dbReference type="AlphaFoldDB" id="A0A7G2CAU7"/>
<feature type="domain" description="Flagellar attachment zone protein 1 conserved" evidence="2">
    <location>
        <begin position="454"/>
        <end position="541"/>
    </location>
</feature>
<sequence length="742" mass="82927">MPLSTQEEVAAERYPEEEEEAPRALAEADEEPPRLTAEEHKSGEDWREIDEPEEEPTRAVVATEGLENDRWREVEESQELAESEDEEEPMITTHHVCVFEGDKWDTVLESVPEDLHTAFVADVCDGCGVWKDAVNNVDFKIGSLHPSVDVTHRAAVAPEEIKGRLDRYSFPNVWKLYPGDREVAVPAAVPEAADGYPEEEEPKRLSAEEEVVAPLADADEEPPRLSAEEHKSGEDWREIDEPEDEPPRALAAEEDGVDKEDAAARKVTNFMRGTAAKKQKDKRATAVDAYLRDMQANDVAPLASEEKGGDAGAWREIDEPEEEVPRALAAEEEETAERYPEEDEPKRLAAEENADETYPEEDEPMPLSTQEEVAAERYPEEEEEAPRALADADEEPPRLTAEEHKSGEDWREIDEPEEEPTRAVVATEGLENDRWREVEESQELAESEDEEEPMITTHHVCVFEGDKWDTVLESVPEDLHTAFVADVCDGCGVWKDAVNNVDFKIGSLHASVDVTHRAAVAPEEIKGRLDRYSFPNVWKLYPGDREVAVPAAVPEAADGYPEEEEPKRLSAEEEVVAPLADADEEPPRLSAEEHKSGEDWREIDEPEDVQARALPATEGPLSVEEEEKLLEKLAANEEVLTRTQEAWESQSRKISSARALHQREKGEESAVTSLTHEGEQAGESAPRELETEEAYPSEDTAKVTAEETPAVSYPTEEASGADRYPVEEASPVEEEDDEFAEL</sequence>